<name>A0A323USU7_9RHOO</name>
<gene>
    <name evidence="2" type="ORF">DNK49_13970</name>
</gene>
<feature type="region of interest" description="Disordered" evidence="1">
    <location>
        <begin position="338"/>
        <end position="369"/>
    </location>
</feature>
<evidence type="ECO:0000313" key="2">
    <source>
        <dbReference type="EMBL" id="PZA16112.1"/>
    </source>
</evidence>
<dbReference type="EMBL" id="QKOE01000009">
    <property type="protein sequence ID" value="PZA16112.1"/>
    <property type="molecule type" value="Genomic_DNA"/>
</dbReference>
<evidence type="ECO:0000256" key="1">
    <source>
        <dbReference type="SAM" id="MobiDB-lite"/>
    </source>
</evidence>
<reference evidence="2 3" key="1">
    <citation type="submission" date="2018-06" db="EMBL/GenBank/DDBJ databases">
        <title>Azoarcus communis strain SWub3 genome.</title>
        <authorList>
            <person name="Zorraquino Salvo V."/>
            <person name="Toubiana D."/>
            <person name="Blumwald E."/>
        </authorList>
    </citation>
    <scope>NUCLEOTIDE SEQUENCE [LARGE SCALE GENOMIC DNA]</scope>
    <source>
        <strain evidence="2 3">SWub3</strain>
    </source>
</reference>
<organism evidence="2 3">
    <name type="scientific">Parazoarcus communis SWub3 = DSM 12120</name>
    <dbReference type="NCBI Taxonomy" id="1121029"/>
    <lineage>
        <taxon>Bacteria</taxon>
        <taxon>Pseudomonadati</taxon>
        <taxon>Pseudomonadota</taxon>
        <taxon>Betaproteobacteria</taxon>
        <taxon>Rhodocyclales</taxon>
        <taxon>Zoogloeaceae</taxon>
        <taxon>Parazoarcus</taxon>
    </lineage>
</organism>
<dbReference type="NCBIfam" id="TIGR00616">
    <property type="entry name" value="rect"/>
    <property type="match status" value="1"/>
</dbReference>
<proteinExistence type="predicted"/>
<dbReference type="AlphaFoldDB" id="A0A323USU7"/>
<dbReference type="Pfam" id="PF03837">
    <property type="entry name" value="RecT"/>
    <property type="match status" value="1"/>
</dbReference>
<feature type="region of interest" description="Disordered" evidence="1">
    <location>
        <begin position="251"/>
        <end position="304"/>
    </location>
</feature>
<keyword evidence="3" id="KW-1185">Reference proteome</keyword>
<feature type="compositionally biased region" description="Polar residues" evidence="1">
    <location>
        <begin position="257"/>
        <end position="277"/>
    </location>
</feature>
<sequence>MATNLADLKQGQKPNNPIAAFSSFMDKLKPQLALALPKHLTADRMARLALTAFSTTPKLQECDPKSIAASIMTAGQLGLEPGVNGAGFLVPYGRTCTFVPGWKGLVDLVSRSGRGTVFTGVIFRDQEYTYTDGARRDLVIHNETDLDDPSDITHAYAIGWVKDAAMPIIELWRVTKIQKHRDKYNKQGNKHYSFRDWEMYARKIPLLQVLKYMPCSVEVQNAIAISDAAERGKGAVIEGNCVIVGDDISTDEKSESGVDQQQIEQKQPTTIPQQTRAQEAVHHDAETGEINDPVGGQQQGDGAPTFADAHAAVRSGDLDLARDIARSLPDQQRQQIEAAIANLSGDQQQQDASVRGRGRQRSQGGLGLE</sequence>
<accession>A0A323USU7</accession>
<dbReference type="GO" id="GO:0003677">
    <property type="term" value="F:DNA binding"/>
    <property type="evidence" value="ECO:0007669"/>
    <property type="project" value="InterPro"/>
</dbReference>
<dbReference type="OrthoDB" id="6154571at2"/>
<dbReference type="InterPro" id="IPR004590">
    <property type="entry name" value="ssDNA_annealing_RecT"/>
</dbReference>
<evidence type="ECO:0000313" key="3">
    <source>
        <dbReference type="Proteomes" id="UP000248259"/>
    </source>
</evidence>
<dbReference type="InterPro" id="IPR018330">
    <property type="entry name" value="RecT_fam"/>
</dbReference>
<dbReference type="GO" id="GO:0006259">
    <property type="term" value="P:DNA metabolic process"/>
    <property type="evidence" value="ECO:0007669"/>
    <property type="project" value="InterPro"/>
</dbReference>
<dbReference type="Proteomes" id="UP000248259">
    <property type="component" value="Unassembled WGS sequence"/>
</dbReference>
<comment type="caution">
    <text evidence="2">The sequence shown here is derived from an EMBL/GenBank/DDBJ whole genome shotgun (WGS) entry which is preliminary data.</text>
</comment>
<protein>
    <submittedName>
        <fullName evidence="2">Recombinase RecT</fullName>
    </submittedName>
</protein>